<dbReference type="PANTHER" id="PTHR10739">
    <property type="entry name" value="CYTIDYLYLTRANSFERASE"/>
    <property type="match status" value="1"/>
</dbReference>
<dbReference type="HOGENOM" id="CLU_034585_1_2_1"/>
<dbReference type="GO" id="GO:0004105">
    <property type="term" value="F:choline-phosphate cytidylyltransferase activity"/>
    <property type="evidence" value="ECO:0007669"/>
    <property type="project" value="UniProtKB-EC"/>
</dbReference>
<reference evidence="11" key="1">
    <citation type="submission" date="2013-02" db="EMBL/GenBank/DDBJ databases">
        <authorList>
            <consortium name="The Broad Institute Genome Sequencing Platform"/>
            <person name="Cuomo C."/>
            <person name="Becnel J."/>
            <person name="Sanscrainte N."/>
            <person name="Walker B."/>
            <person name="Young S.K."/>
            <person name="Zeng Q."/>
            <person name="Gargeya S."/>
            <person name="Fitzgerald M."/>
            <person name="Haas B."/>
            <person name="Abouelleil A."/>
            <person name="Alvarado L."/>
            <person name="Arachchi H.M."/>
            <person name="Berlin A.M."/>
            <person name="Chapman S.B."/>
            <person name="Dewar J."/>
            <person name="Goldberg J."/>
            <person name="Griggs A."/>
            <person name="Gujja S."/>
            <person name="Hansen M."/>
            <person name="Howarth C."/>
            <person name="Imamovic A."/>
            <person name="Larimer J."/>
            <person name="McCowan C."/>
            <person name="Murphy C."/>
            <person name="Neiman D."/>
            <person name="Pearson M."/>
            <person name="Priest M."/>
            <person name="Roberts A."/>
            <person name="Saif S."/>
            <person name="Shea T."/>
            <person name="Sisk P."/>
            <person name="Sykes S."/>
            <person name="Wortman J."/>
            <person name="Nusbaum C."/>
            <person name="Birren B."/>
        </authorList>
    </citation>
    <scope>NUCLEOTIDE SEQUENCE [LARGE SCALE GENOMIC DNA]</scope>
    <source>
        <strain evidence="11">PRA339</strain>
    </source>
</reference>
<dbReference type="AlphaFoldDB" id="A0A059F4N7"/>
<dbReference type="NCBIfam" id="TIGR00125">
    <property type="entry name" value="cyt_tran_rel"/>
    <property type="match status" value="1"/>
</dbReference>
<dbReference type="Proteomes" id="UP000030655">
    <property type="component" value="Unassembled WGS sequence"/>
</dbReference>
<comment type="similarity">
    <text evidence="1">Belongs to the cytidylyltransferase family.</text>
</comment>
<evidence type="ECO:0000256" key="3">
    <source>
        <dbReference type="ARBA" id="ARBA00022679"/>
    </source>
</evidence>
<accession>A0A059F4N7</accession>
<evidence type="ECO:0000256" key="7">
    <source>
        <dbReference type="ARBA" id="ARBA00023264"/>
    </source>
</evidence>
<dbReference type="SUPFAM" id="SSF52374">
    <property type="entry name" value="Nucleotidylyl transferase"/>
    <property type="match status" value="1"/>
</dbReference>
<dbReference type="EMBL" id="KK365132">
    <property type="protein sequence ID" value="KCZ82150.1"/>
    <property type="molecule type" value="Genomic_DNA"/>
</dbReference>
<sequence length="296" mass="34708">MPLMLDSDRDTGFIHHLINKTKEITDDKDEYIYISPNYPSNDVIGFEDSEVENKKYKINKNKAVRVYCDGIYDLFHYGHARSLQQAKNLFDNTTLIVGIPSDEITRKLKGDLIMTCHERVESLKHCKYVDEIVENAPWVITDEFIKEFQIDFVAHDNAPYPGVNHDDIYAPLKKVNKFIPTKRTLGISTTGIITKLVRDYDTYVRRNLERGISAKDMNVSFIKKWDYQLSKKFKILKGNLKDEINLMQKEINFALCYWENMSNVIINKFVEQFNTSEFLIKIKNKLKIKKDEIKCK</sequence>
<dbReference type="GO" id="GO:0031210">
    <property type="term" value="F:phosphatidylcholine binding"/>
    <property type="evidence" value="ECO:0007669"/>
    <property type="project" value="TreeGrafter"/>
</dbReference>
<dbReference type="InterPro" id="IPR004821">
    <property type="entry name" value="Cyt_trans-like"/>
</dbReference>
<dbReference type="Pfam" id="PF01467">
    <property type="entry name" value="CTP_transf_like"/>
    <property type="match status" value="1"/>
</dbReference>
<keyword evidence="6" id="KW-0594">Phospholipid biosynthesis</keyword>
<dbReference type="Gene3D" id="3.40.50.620">
    <property type="entry name" value="HUPs"/>
    <property type="match status" value="1"/>
</dbReference>
<dbReference type="VEuPathDB" id="MicrosporidiaDB:H312_00427"/>
<dbReference type="CDD" id="cd02174">
    <property type="entry name" value="CCT"/>
    <property type="match status" value="1"/>
</dbReference>
<evidence type="ECO:0000313" key="10">
    <source>
        <dbReference type="EMBL" id="KCZ82150.1"/>
    </source>
</evidence>
<protein>
    <recommendedName>
        <fullName evidence="8">choline-phosphate cytidylyltransferase</fullName>
        <ecNumber evidence="8">2.7.7.15</ecNumber>
    </recommendedName>
</protein>
<keyword evidence="2" id="KW-0444">Lipid biosynthesis</keyword>
<dbReference type="InterPro" id="IPR045049">
    <property type="entry name" value="Pcy1-like"/>
</dbReference>
<name>A0A059F4N7_9MICR</name>
<keyword evidence="7" id="KW-1208">Phospholipid metabolism</keyword>
<reference evidence="10 11" key="2">
    <citation type="submission" date="2014-03" db="EMBL/GenBank/DDBJ databases">
        <title>The Genome Sequence of Anncaliia algerae insect isolate PRA339.</title>
        <authorList>
            <consortium name="The Broad Institute Genome Sequencing Platform"/>
            <consortium name="The Broad Institute Genome Sequencing Center for Infectious Disease"/>
            <person name="Cuomo C."/>
            <person name="Becnel J."/>
            <person name="Sanscrainte N."/>
            <person name="Walker B."/>
            <person name="Young S.K."/>
            <person name="Zeng Q."/>
            <person name="Gargeya S."/>
            <person name="Fitzgerald M."/>
            <person name="Haas B."/>
            <person name="Abouelleil A."/>
            <person name="Alvarado L."/>
            <person name="Arachchi H.M."/>
            <person name="Berlin A.M."/>
            <person name="Chapman S.B."/>
            <person name="Dewar J."/>
            <person name="Goldberg J."/>
            <person name="Griggs A."/>
            <person name="Gujja S."/>
            <person name="Hansen M."/>
            <person name="Howarth C."/>
            <person name="Imamovic A."/>
            <person name="Larimer J."/>
            <person name="McCowan C."/>
            <person name="Murphy C."/>
            <person name="Neiman D."/>
            <person name="Pearson M."/>
            <person name="Priest M."/>
            <person name="Roberts A."/>
            <person name="Saif S."/>
            <person name="Shea T."/>
            <person name="Sisk P."/>
            <person name="Sykes S."/>
            <person name="Wortman J."/>
            <person name="Nusbaum C."/>
            <person name="Birren B."/>
        </authorList>
    </citation>
    <scope>NUCLEOTIDE SEQUENCE [LARGE SCALE GENOMIC DNA]</scope>
    <source>
        <strain evidence="10 11">PRA339</strain>
    </source>
</reference>
<evidence type="ECO:0000256" key="4">
    <source>
        <dbReference type="ARBA" id="ARBA00022695"/>
    </source>
</evidence>
<evidence type="ECO:0000256" key="6">
    <source>
        <dbReference type="ARBA" id="ARBA00023209"/>
    </source>
</evidence>
<keyword evidence="3" id="KW-0808">Transferase</keyword>
<evidence type="ECO:0000256" key="8">
    <source>
        <dbReference type="ARBA" id="ARBA00026101"/>
    </source>
</evidence>
<dbReference type="EC" id="2.7.7.15" evidence="8"/>
<keyword evidence="5" id="KW-0443">Lipid metabolism</keyword>
<evidence type="ECO:0000259" key="9">
    <source>
        <dbReference type="Pfam" id="PF01467"/>
    </source>
</evidence>
<dbReference type="STRING" id="1288291.A0A059F4N7"/>
<proteinExistence type="inferred from homology"/>
<dbReference type="InterPro" id="IPR014729">
    <property type="entry name" value="Rossmann-like_a/b/a_fold"/>
</dbReference>
<dbReference type="OrthoDB" id="17102at2759"/>
<evidence type="ECO:0000256" key="2">
    <source>
        <dbReference type="ARBA" id="ARBA00022516"/>
    </source>
</evidence>
<keyword evidence="11" id="KW-1185">Reference proteome</keyword>
<evidence type="ECO:0000256" key="1">
    <source>
        <dbReference type="ARBA" id="ARBA00010101"/>
    </source>
</evidence>
<dbReference type="PANTHER" id="PTHR10739:SF13">
    <property type="entry name" value="CHOLINE-PHOSPHATE CYTIDYLYLTRANSFERASE"/>
    <property type="match status" value="1"/>
</dbReference>
<evidence type="ECO:0000313" key="11">
    <source>
        <dbReference type="Proteomes" id="UP000030655"/>
    </source>
</evidence>
<evidence type="ECO:0000256" key="5">
    <source>
        <dbReference type="ARBA" id="ARBA00023098"/>
    </source>
</evidence>
<keyword evidence="4" id="KW-0548">Nucleotidyltransferase</keyword>
<organism evidence="10 11">
    <name type="scientific">Anncaliia algerae PRA339</name>
    <dbReference type="NCBI Taxonomy" id="1288291"/>
    <lineage>
        <taxon>Eukaryota</taxon>
        <taxon>Fungi</taxon>
        <taxon>Fungi incertae sedis</taxon>
        <taxon>Microsporidia</taxon>
        <taxon>Tubulinosematoidea</taxon>
        <taxon>Tubulinosematidae</taxon>
        <taxon>Anncaliia</taxon>
    </lineage>
</organism>
<feature type="domain" description="Cytidyltransferase-like" evidence="9">
    <location>
        <begin position="67"/>
        <end position="194"/>
    </location>
</feature>
<dbReference type="InterPro" id="IPR041723">
    <property type="entry name" value="CCT"/>
</dbReference>
<gene>
    <name evidence="10" type="ORF">H312_00427</name>
</gene>